<sequence>MPLQDCCICRAPPEGRVLVSSQCFHFVCTTCRKGLPDDDPPCPMCRTPMTELVEMDPKHHGILSRSTDPPISAFDVLFSGRVRGAYETAREIIAKKWTNRQDYQHTEVCSVCLLRAKAPSVDITLLNLFYSCSTLTQNLILDAITCLHFLYGWNACQDISPKDVYFHFFLHHCDTKKSSTDFHHKAYISDFVCKMLHSIVFDFPEIDELANFVTTIANEAYAGCVCNTSKQVLSTIQEGGEDALREGGGAAKFGRNARDGGVDDDEDDDDDGGLFVPADIADTATTTRVRWENSYKWDYTPPVQPDPKQPKDGADDDVTPLAVNCLRAFHNCKVCNAMMCLEKHEKLSEIAGLVSKYRESTNVSTAVVKACRVMRMTAEETEDMRAHYESPECEFNRLKFIHFYSLVKQPSSLMNPVAAQHLFLELFSTKKSYLCPTYHLACLCDTVAREDKSNLKSTKRHTIQKWSQKMMDRHRPEYTAMRRGVKAPKKLQVP</sequence>
<protein>
    <recommendedName>
        <fullName evidence="5">RING-type domain-containing protein</fullName>
    </recommendedName>
</protein>
<reference evidence="6" key="1">
    <citation type="journal article" date="2023" name="G3 (Bethesda)">
        <title>A reference genome for the long-term kleptoplast-retaining sea slug Elysia crispata morphotype clarki.</title>
        <authorList>
            <person name="Eastman K.E."/>
            <person name="Pendleton A.L."/>
            <person name="Shaikh M.A."/>
            <person name="Suttiyut T."/>
            <person name="Ogas R."/>
            <person name="Tomko P."/>
            <person name="Gavelis G."/>
            <person name="Widhalm J.R."/>
            <person name="Wisecaver J.H."/>
        </authorList>
    </citation>
    <scope>NUCLEOTIDE SEQUENCE</scope>
    <source>
        <strain evidence="6">ECLA1</strain>
    </source>
</reference>
<dbReference type="GO" id="GO:0008270">
    <property type="term" value="F:zinc ion binding"/>
    <property type="evidence" value="ECO:0007669"/>
    <property type="project" value="UniProtKB-KW"/>
</dbReference>
<keyword evidence="1 3" id="KW-0479">Metal-binding</keyword>
<evidence type="ECO:0000313" key="6">
    <source>
        <dbReference type="EMBL" id="KAK3761540.1"/>
    </source>
</evidence>
<gene>
    <name evidence="6" type="ORF">RRG08_010264</name>
</gene>
<dbReference type="Gene3D" id="3.30.40.10">
    <property type="entry name" value="Zinc/RING finger domain, C3HC4 (zinc finger)"/>
    <property type="match status" value="1"/>
</dbReference>
<evidence type="ECO:0000256" key="1">
    <source>
        <dbReference type="ARBA" id="ARBA00022771"/>
    </source>
</evidence>
<keyword evidence="1 3" id="KW-0863">Zinc-finger</keyword>
<evidence type="ECO:0000256" key="2">
    <source>
        <dbReference type="ARBA" id="ARBA00022833"/>
    </source>
</evidence>
<evidence type="ECO:0000256" key="4">
    <source>
        <dbReference type="SAM" id="MobiDB-lite"/>
    </source>
</evidence>
<dbReference type="PROSITE" id="PS50089">
    <property type="entry name" value="ZF_RING_2"/>
    <property type="match status" value="1"/>
</dbReference>
<evidence type="ECO:0000313" key="7">
    <source>
        <dbReference type="Proteomes" id="UP001283361"/>
    </source>
</evidence>
<name>A0AAE0Z2L8_9GAST</name>
<comment type="caution">
    <text evidence="6">The sequence shown here is derived from an EMBL/GenBank/DDBJ whole genome shotgun (WGS) entry which is preliminary data.</text>
</comment>
<evidence type="ECO:0000259" key="5">
    <source>
        <dbReference type="PROSITE" id="PS50089"/>
    </source>
</evidence>
<dbReference type="InterPro" id="IPR001841">
    <property type="entry name" value="Znf_RING"/>
</dbReference>
<evidence type="ECO:0000256" key="3">
    <source>
        <dbReference type="PROSITE-ProRule" id="PRU00175"/>
    </source>
</evidence>
<feature type="compositionally biased region" description="Acidic residues" evidence="4">
    <location>
        <begin position="262"/>
        <end position="272"/>
    </location>
</feature>
<organism evidence="6 7">
    <name type="scientific">Elysia crispata</name>
    <name type="common">lettuce slug</name>
    <dbReference type="NCBI Taxonomy" id="231223"/>
    <lineage>
        <taxon>Eukaryota</taxon>
        <taxon>Metazoa</taxon>
        <taxon>Spiralia</taxon>
        <taxon>Lophotrochozoa</taxon>
        <taxon>Mollusca</taxon>
        <taxon>Gastropoda</taxon>
        <taxon>Heterobranchia</taxon>
        <taxon>Euthyneura</taxon>
        <taxon>Panpulmonata</taxon>
        <taxon>Sacoglossa</taxon>
        <taxon>Placobranchoidea</taxon>
        <taxon>Plakobranchidae</taxon>
        <taxon>Elysia</taxon>
    </lineage>
</organism>
<proteinExistence type="predicted"/>
<keyword evidence="7" id="KW-1185">Reference proteome</keyword>
<dbReference type="SUPFAM" id="SSF57850">
    <property type="entry name" value="RING/U-box"/>
    <property type="match status" value="1"/>
</dbReference>
<dbReference type="Proteomes" id="UP001283361">
    <property type="component" value="Unassembled WGS sequence"/>
</dbReference>
<dbReference type="AlphaFoldDB" id="A0AAE0Z2L8"/>
<keyword evidence="2" id="KW-0862">Zinc</keyword>
<feature type="region of interest" description="Disordered" evidence="4">
    <location>
        <begin position="245"/>
        <end position="277"/>
    </location>
</feature>
<accession>A0AAE0Z2L8</accession>
<feature type="domain" description="RING-type" evidence="5">
    <location>
        <begin position="6"/>
        <end position="46"/>
    </location>
</feature>
<dbReference type="InterPro" id="IPR013083">
    <property type="entry name" value="Znf_RING/FYVE/PHD"/>
</dbReference>
<dbReference type="EMBL" id="JAWDGP010004873">
    <property type="protein sequence ID" value="KAK3761540.1"/>
    <property type="molecule type" value="Genomic_DNA"/>
</dbReference>